<evidence type="ECO:0000313" key="2">
    <source>
        <dbReference type="EMBL" id="KAF9666642.1"/>
    </source>
</evidence>
<feature type="transmembrane region" description="Helical" evidence="1">
    <location>
        <begin position="40"/>
        <end position="61"/>
    </location>
</feature>
<evidence type="ECO:0000313" key="3">
    <source>
        <dbReference type="Proteomes" id="UP000657918"/>
    </source>
</evidence>
<comment type="caution">
    <text evidence="2">The sequence shown here is derived from an EMBL/GenBank/DDBJ whole genome shotgun (WGS) entry which is preliminary data.</text>
</comment>
<dbReference type="Proteomes" id="UP000657918">
    <property type="component" value="Chromosome 16"/>
</dbReference>
<name>A0A835JBK4_9ROSI</name>
<dbReference type="AlphaFoldDB" id="A0A835JBK4"/>
<reference evidence="2 3" key="1">
    <citation type="submission" date="2020-10" db="EMBL/GenBank/DDBJ databases">
        <title>Plant Genome Project.</title>
        <authorList>
            <person name="Zhang R.-G."/>
        </authorList>
    </citation>
    <scope>NUCLEOTIDE SEQUENCE [LARGE SCALE GENOMIC DNA]</scope>
    <source>
        <strain evidence="2">FAFU-HL-1</strain>
        <tissue evidence="2">Leaf</tissue>
    </source>
</reference>
<keyword evidence="1" id="KW-0472">Membrane</keyword>
<dbReference type="EMBL" id="JADGMS010000016">
    <property type="protein sequence ID" value="KAF9666642.1"/>
    <property type="molecule type" value="Genomic_DNA"/>
</dbReference>
<evidence type="ECO:0000256" key="1">
    <source>
        <dbReference type="SAM" id="Phobius"/>
    </source>
</evidence>
<accession>A0A835JBK4</accession>
<protein>
    <submittedName>
        <fullName evidence="2">Uncharacterized protein</fullName>
    </submittedName>
</protein>
<proteinExistence type="predicted"/>
<gene>
    <name evidence="2" type="ORF">SADUNF_Sadunf16G0250100</name>
</gene>
<sequence>MKKWRASGGGERRKVWREIDWLGKKEVDQAALGFCDLAALGFYAFGFLFPCFVFCGVDTLLQVAGGRLLASLGQGTAVSLAQLISSPPLVLPSSSFVLYLAQSTMRPCLRANITGAVRFPLARSLPAGFPSCSADCVKSNMSSTTWKDRPRFLP</sequence>
<keyword evidence="3" id="KW-1185">Reference proteome</keyword>
<organism evidence="2 3">
    <name type="scientific">Salix dunnii</name>
    <dbReference type="NCBI Taxonomy" id="1413687"/>
    <lineage>
        <taxon>Eukaryota</taxon>
        <taxon>Viridiplantae</taxon>
        <taxon>Streptophyta</taxon>
        <taxon>Embryophyta</taxon>
        <taxon>Tracheophyta</taxon>
        <taxon>Spermatophyta</taxon>
        <taxon>Magnoliopsida</taxon>
        <taxon>eudicotyledons</taxon>
        <taxon>Gunneridae</taxon>
        <taxon>Pentapetalae</taxon>
        <taxon>rosids</taxon>
        <taxon>fabids</taxon>
        <taxon>Malpighiales</taxon>
        <taxon>Salicaceae</taxon>
        <taxon>Saliceae</taxon>
        <taxon>Salix</taxon>
    </lineage>
</organism>
<keyword evidence="1" id="KW-0812">Transmembrane</keyword>
<keyword evidence="1" id="KW-1133">Transmembrane helix</keyword>